<dbReference type="AlphaFoldDB" id="A0A1I7VNW6"/>
<accession>A0A1I7VNW6</accession>
<keyword evidence="1" id="KW-1185">Reference proteome</keyword>
<reference evidence="2" key="2">
    <citation type="submission" date="2016-11" db="UniProtKB">
        <authorList>
            <consortium name="WormBaseParasite"/>
        </authorList>
    </citation>
    <scope>IDENTIFICATION</scope>
</reference>
<protein>
    <submittedName>
        <fullName evidence="2">CUE domain-containing protein</fullName>
    </submittedName>
</protein>
<evidence type="ECO:0000313" key="1">
    <source>
        <dbReference type="Proteomes" id="UP000095285"/>
    </source>
</evidence>
<sequence>MEIGHHSPMSSRSVMVDEQMTIPMTGGNVTEAAFFNRIFPSSTGMRFNFDDIREFLHDPLIALIATDLTADENLDNIETVLKRIRHGKHEMSSSTVQETTSGVQRVVFTKESIEKDERHKTFSGKISSKHLTIVHSIPNLCREVLWREPQKPEPFLPDLQHGKQLVWRMLLECFCTELLFYTIL</sequence>
<proteinExistence type="predicted"/>
<dbReference type="WBParaSite" id="EN70_4602">
    <property type="protein sequence ID" value="EN70_4602"/>
    <property type="gene ID" value="EN70_4602"/>
</dbReference>
<dbReference type="Proteomes" id="UP000095285">
    <property type="component" value="Unassembled WGS sequence"/>
</dbReference>
<name>A0A1I7VNW6_LOALO</name>
<evidence type="ECO:0000313" key="2">
    <source>
        <dbReference type="WBParaSite" id="EN70_4602"/>
    </source>
</evidence>
<reference evidence="1" key="1">
    <citation type="submission" date="2012-04" db="EMBL/GenBank/DDBJ databases">
        <title>The Genome Sequence of Loa loa.</title>
        <authorList>
            <consortium name="The Broad Institute Genome Sequencing Platform"/>
            <consortium name="Broad Institute Genome Sequencing Center for Infectious Disease"/>
            <person name="Nutman T.B."/>
            <person name="Fink D.L."/>
            <person name="Russ C."/>
            <person name="Young S."/>
            <person name="Zeng Q."/>
            <person name="Gargeya S."/>
            <person name="Alvarado L."/>
            <person name="Berlin A."/>
            <person name="Chapman S.B."/>
            <person name="Chen Z."/>
            <person name="Freedman E."/>
            <person name="Gellesch M."/>
            <person name="Goldberg J."/>
            <person name="Griggs A."/>
            <person name="Gujja S."/>
            <person name="Heilman E.R."/>
            <person name="Heiman D."/>
            <person name="Howarth C."/>
            <person name="Mehta T."/>
            <person name="Neiman D."/>
            <person name="Pearson M."/>
            <person name="Roberts A."/>
            <person name="Saif S."/>
            <person name="Shea T."/>
            <person name="Shenoy N."/>
            <person name="Sisk P."/>
            <person name="Stolte C."/>
            <person name="Sykes S."/>
            <person name="White J."/>
            <person name="Yandava C."/>
            <person name="Haas B."/>
            <person name="Henn M.R."/>
            <person name="Nusbaum C."/>
            <person name="Birren B."/>
        </authorList>
    </citation>
    <scope>NUCLEOTIDE SEQUENCE [LARGE SCALE GENOMIC DNA]</scope>
</reference>
<organism evidence="1 2">
    <name type="scientific">Loa loa</name>
    <name type="common">Eye worm</name>
    <name type="synonym">Filaria loa</name>
    <dbReference type="NCBI Taxonomy" id="7209"/>
    <lineage>
        <taxon>Eukaryota</taxon>
        <taxon>Metazoa</taxon>
        <taxon>Ecdysozoa</taxon>
        <taxon>Nematoda</taxon>
        <taxon>Chromadorea</taxon>
        <taxon>Rhabditida</taxon>
        <taxon>Spirurina</taxon>
        <taxon>Spiruromorpha</taxon>
        <taxon>Filarioidea</taxon>
        <taxon>Onchocercidae</taxon>
        <taxon>Loa</taxon>
    </lineage>
</organism>